<evidence type="ECO:0008006" key="8">
    <source>
        <dbReference type="Google" id="ProtNLM"/>
    </source>
</evidence>
<dbReference type="EMBL" id="CP093344">
    <property type="protein sequence ID" value="WOG89218.1"/>
    <property type="molecule type" value="Genomic_DNA"/>
</dbReference>
<evidence type="ECO:0000256" key="3">
    <source>
        <dbReference type="ARBA" id="ARBA00022989"/>
    </source>
</evidence>
<sequence>MPPQNYSPNPQLSLLLTSPPQLKTKTGWKYSQPMGVTSKKLIKTLVFVLITISLLRLLWITIRTTFISTQIAFMPPALVNACSSPHVCNKTTQHRQSPSTQPPSFSNVSGLTDKEFHFLSHLISHKAPCNILIFGLEHQYLAVASLLNAGGTTIFLEDNPSKLRDANTYAKNITVKEVRYQTYAKDAYKLLKHARTNPRCALNSGLHDMPRCKLTLEELPKEVYKLNWDVVIVDGPSGEGPESPGRMATIYTASVLARRGNMTNVIVHDVDRMIEKWFSWEFFCEENLVSSKGRFWNFHIAKEVNSTRFCNA</sequence>
<evidence type="ECO:0000256" key="4">
    <source>
        <dbReference type="ARBA" id="ARBA00023136"/>
    </source>
</evidence>
<accession>A0AAF1ANH2</accession>
<keyword evidence="7" id="KW-1185">Reference proteome</keyword>
<keyword evidence="2 5" id="KW-0812">Transmembrane</keyword>
<dbReference type="NCBIfam" id="TIGR01627">
    <property type="entry name" value="A_thal_3515"/>
    <property type="match status" value="1"/>
</dbReference>
<feature type="transmembrane region" description="Helical" evidence="5">
    <location>
        <begin position="41"/>
        <end position="62"/>
    </location>
</feature>
<name>A0AAF1ANH2_DAUCS</name>
<dbReference type="AlphaFoldDB" id="A0AAF1ANH2"/>
<evidence type="ECO:0000256" key="1">
    <source>
        <dbReference type="ARBA" id="ARBA00004194"/>
    </source>
</evidence>
<evidence type="ECO:0000313" key="7">
    <source>
        <dbReference type="Proteomes" id="UP000077755"/>
    </source>
</evidence>
<gene>
    <name evidence="6" type="ORF">DCAR_0208455</name>
</gene>
<evidence type="ECO:0000256" key="5">
    <source>
        <dbReference type="SAM" id="Phobius"/>
    </source>
</evidence>
<protein>
    <recommendedName>
        <fullName evidence="8">Polysaccharide biosynthesis domain-containing protein</fullName>
    </recommendedName>
</protein>
<proteinExistence type="predicted"/>
<comment type="subcellular location">
    <subcellularLocation>
        <location evidence="1">Golgi apparatus membrane</location>
        <topology evidence="1">Single-pass membrane protein</topology>
    </subcellularLocation>
</comment>
<dbReference type="Proteomes" id="UP000077755">
    <property type="component" value="Chromosome 2"/>
</dbReference>
<dbReference type="GO" id="GO:0000139">
    <property type="term" value="C:Golgi membrane"/>
    <property type="evidence" value="ECO:0007669"/>
    <property type="project" value="UniProtKB-SubCell"/>
</dbReference>
<dbReference type="PANTHER" id="PTHR31444">
    <property type="entry name" value="OS11G0490100 PROTEIN"/>
    <property type="match status" value="1"/>
</dbReference>
<evidence type="ECO:0000313" key="6">
    <source>
        <dbReference type="EMBL" id="WOG89218.1"/>
    </source>
</evidence>
<keyword evidence="3 5" id="KW-1133">Transmembrane helix</keyword>
<dbReference type="Pfam" id="PF21729">
    <property type="entry name" value="IRX15_IRX15L_GXM"/>
    <property type="match status" value="1"/>
</dbReference>
<evidence type="ECO:0000256" key="2">
    <source>
        <dbReference type="ARBA" id="ARBA00022692"/>
    </source>
</evidence>
<keyword evidence="4 5" id="KW-0472">Membrane</keyword>
<reference evidence="6" key="1">
    <citation type="journal article" date="2016" name="Nat. Genet.">
        <title>A high-quality carrot genome assembly provides new insights into carotenoid accumulation and asterid genome evolution.</title>
        <authorList>
            <person name="Iorizzo M."/>
            <person name="Ellison S."/>
            <person name="Senalik D."/>
            <person name="Zeng P."/>
            <person name="Satapoomin P."/>
            <person name="Huang J."/>
            <person name="Bowman M."/>
            <person name="Iovene M."/>
            <person name="Sanseverino W."/>
            <person name="Cavagnaro P."/>
            <person name="Yildiz M."/>
            <person name="Macko-Podgorni A."/>
            <person name="Moranska E."/>
            <person name="Grzebelus E."/>
            <person name="Grzebelus D."/>
            <person name="Ashrafi H."/>
            <person name="Zheng Z."/>
            <person name="Cheng S."/>
            <person name="Spooner D."/>
            <person name="Van Deynze A."/>
            <person name="Simon P."/>
        </authorList>
    </citation>
    <scope>NUCLEOTIDE SEQUENCE</scope>
    <source>
        <tissue evidence="6">Leaf</tissue>
    </source>
</reference>
<reference evidence="6" key="2">
    <citation type="submission" date="2022-03" db="EMBL/GenBank/DDBJ databases">
        <title>Draft title - Genomic analysis of global carrot germplasm unveils the trajectory of domestication and the origin of high carotenoid orange carrot.</title>
        <authorList>
            <person name="Iorizzo M."/>
            <person name="Ellison S."/>
            <person name="Senalik D."/>
            <person name="Macko-Podgorni A."/>
            <person name="Grzebelus D."/>
            <person name="Bostan H."/>
            <person name="Rolling W."/>
            <person name="Curaba J."/>
            <person name="Simon P."/>
        </authorList>
    </citation>
    <scope>NUCLEOTIDE SEQUENCE</scope>
    <source>
        <tissue evidence="6">Leaf</tissue>
    </source>
</reference>
<dbReference type="GO" id="GO:0045492">
    <property type="term" value="P:xylan biosynthetic process"/>
    <property type="evidence" value="ECO:0007669"/>
    <property type="project" value="InterPro"/>
</dbReference>
<organism evidence="6 7">
    <name type="scientific">Daucus carota subsp. sativus</name>
    <name type="common">Carrot</name>
    <dbReference type="NCBI Taxonomy" id="79200"/>
    <lineage>
        <taxon>Eukaryota</taxon>
        <taxon>Viridiplantae</taxon>
        <taxon>Streptophyta</taxon>
        <taxon>Embryophyta</taxon>
        <taxon>Tracheophyta</taxon>
        <taxon>Spermatophyta</taxon>
        <taxon>Magnoliopsida</taxon>
        <taxon>eudicotyledons</taxon>
        <taxon>Gunneridae</taxon>
        <taxon>Pentapetalae</taxon>
        <taxon>asterids</taxon>
        <taxon>campanulids</taxon>
        <taxon>Apiales</taxon>
        <taxon>Apiaceae</taxon>
        <taxon>Apioideae</taxon>
        <taxon>Scandiceae</taxon>
        <taxon>Daucinae</taxon>
        <taxon>Daucus</taxon>
        <taxon>Daucus sect. Daucus</taxon>
    </lineage>
</organism>
<dbReference type="InterPro" id="IPR006514">
    <property type="entry name" value="IRX15/GXM/AGM"/>
</dbReference>